<reference evidence="3" key="1">
    <citation type="submission" date="2014-09" db="EMBL/GenBank/DDBJ databases">
        <authorList>
            <person name="Sharma Rahul"/>
            <person name="Thines Marco"/>
        </authorList>
    </citation>
    <scope>NUCLEOTIDE SEQUENCE [LARGE SCALE GENOMIC DNA]</scope>
</reference>
<evidence type="ECO:0000313" key="2">
    <source>
        <dbReference type="EMBL" id="CEG48271.1"/>
    </source>
</evidence>
<sequence>MGCTHSTTAKDPTELKPAETTSAIAGTDTFAEETPVVEATIKKEGIEEKSVKIETAVEKERVESVAEVLKEEEPVVKGSVIEEEPKIEEPKVEEPKVEEPKVEESKVEEPKVQVSSVVIANEIEEQKDNDSVAPTPIVTCADNSAEETVVTEVTLKSTIENEIIEHVADATEGKEAVQIRTSNEEEAKVNNVPGMTADKGEGELTVTIANAIEDEKPVDEDSAVVNADGDKESSEDEPQIDDLKKEELEIEKFEGKVVKDEKLSTKEGDAEQLKNDERAEKKDLEADETVKHEAHVEDLNSGAMTG</sequence>
<dbReference type="GeneID" id="36401156"/>
<accession>A0A0P1B4B6</accession>
<feature type="region of interest" description="Disordered" evidence="1">
    <location>
        <begin position="259"/>
        <end position="306"/>
    </location>
</feature>
<evidence type="ECO:0000256" key="1">
    <source>
        <dbReference type="SAM" id="MobiDB-lite"/>
    </source>
</evidence>
<dbReference type="AlphaFoldDB" id="A0A0P1B4B6"/>
<feature type="region of interest" description="Disordered" evidence="1">
    <location>
        <begin position="1"/>
        <end position="27"/>
    </location>
</feature>
<feature type="compositionally biased region" description="Basic and acidic residues" evidence="1">
    <location>
        <begin position="259"/>
        <end position="298"/>
    </location>
</feature>
<dbReference type="Proteomes" id="UP000054928">
    <property type="component" value="Unassembled WGS sequence"/>
</dbReference>
<name>A0A0P1B4B6_PLAHL</name>
<dbReference type="RefSeq" id="XP_024584640.1">
    <property type="nucleotide sequence ID" value="XM_024719330.1"/>
</dbReference>
<dbReference type="STRING" id="4781.A0A0P1B4B6"/>
<feature type="region of interest" description="Disordered" evidence="1">
    <location>
        <begin position="84"/>
        <end position="111"/>
    </location>
</feature>
<feature type="compositionally biased region" description="Polar residues" evidence="1">
    <location>
        <begin position="1"/>
        <end position="10"/>
    </location>
</feature>
<feature type="region of interest" description="Disordered" evidence="1">
    <location>
        <begin position="214"/>
        <end position="247"/>
    </location>
</feature>
<protein>
    <submittedName>
        <fullName evidence="2">Uncharacterized protein</fullName>
    </submittedName>
</protein>
<keyword evidence="3" id="KW-1185">Reference proteome</keyword>
<dbReference type="OMA" id="NFGAIVC"/>
<proteinExistence type="predicted"/>
<evidence type="ECO:0000313" key="3">
    <source>
        <dbReference type="Proteomes" id="UP000054928"/>
    </source>
</evidence>
<dbReference type="EMBL" id="CCYD01002918">
    <property type="protein sequence ID" value="CEG48271.1"/>
    <property type="molecule type" value="Genomic_DNA"/>
</dbReference>
<organism evidence="2 3">
    <name type="scientific">Plasmopara halstedii</name>
    <name type="common">Downy mildew of sunflower</name>
    <dbReference type="NCBI Taxonomy" id="4781"/>
    <lineage>
        <taxon>Eukaryota</taxon>
        <taxon>Sar</taxon>
        <taxon>Stramenopiles</taxon>
        <taxon>Oomycota</taxon>
        <taxon>Peronosporomycetes</taxon>
        <taxon>Peronosporales</taxon>
        <taxon>Peronosporaceae</taxon>
        <taxon>Plasmopara</taxon>
    </lineage>
</organism>